<comment type="cofactor">
    <cofactor evidence="1">
        <name>a divalent metal cation</name>
        <dbReference type="ChEBI" id="CHEBI:60240"/>
    </cofactor>
</comment>
<dbReference type="CDD" id="cd07896">
    <property type="entry name" value="Adenylation_kDNA_ligase_like"/>
    <property type="match status" value="1"/>
</dbReference>
<dbReference type="GO" id="GO:0003910">
    <property type="term" value="F:DNA ligase (ATP) activity"/>
    <property type="evidence" value="ECO:0007669"/>
    <property type="project" value="UniProtKB-EC"/>
</dbReference>
<feature type="domain" description="DNA ligase OB-like" evidence="9">
    <location>
        <begin position="212"/>
        <end position="277"/>
    </location>
</feature>
<dbReference type="NCBIfam" id="NF006592">
    <property type="entry name" value="PRK09125.1"/>
    <property type="match status" value="1"/>
</dbReference>
<evidence type="ECO:0000313" key="10">
    <source>
        <dbReference type="EMBL" id="KAA0693240.1"/>
    </source>
</evidence>
<accession>A0A7V7KWJ2</accession>
<dbReference type="OrthoDB" id="9782700at2"/>
<keyword evidence="4" id="KW-0227">DNA damage</keyword>
<keyword evidence="5" id="KW-0234">DNA repair</keyword>
<dbReference type="SUPFAM" id="SSF56091">
    <property type="entry name" value="DNA ligase/mRNA capping enzyme, catalytic domain"/>
    <property type="match status" value="1"/>
</dbReference>
<keyword evidence="2 10" id="KW-0436">Ligase</keyword>
<reference evidence="10 11" key="1">
    <citation type="submission" date="2018-07" db="EMBL/GenBank/DDBJ databases">
        <title>Pseudomonas laoshanensis sp. nov., isolated from soil.</title>
        <authorList>
            <person name="Sun J."/>
            <person name="Yu L."/>
            <person name="Wang M."/>
            <person name="Zhang C."/>
        </authorList>
    </citation>
    <scope>NUCLEOTIDE SEQUENCE [LARGE SCALE GENOMIC DNA]</scope>
    <source>
        <strain evidence="10 11">Y22</strain>
    </source>
</reference>
<evidence type="ECO:0000256" key="5">
    <source>
        <dbReference type="ARBA" id="ARBA00023204"/>
    </source>
</evidence>
<feature type="chain" id="PRO_5030506399" evidence="7">
    <location>
        <begin position="23"/>
        <end position="293"/>
    </location>
</feature>
<dbReference type="InterPro" id="IPR012310">
    <property type="entry name" value="DNA_ligase_ATP-dep_cent"/>
</dbReference>
<dbReference type="GO" id="GO:0005524">
    <property type="term" value="F:ATP binding"/>
    <property type="evidence" value="ECO:0007669"/>
    <property type="project" value="InterPro"/>
</dbReference>
<feature type="signal peptide" evidence="7">
    <location>
        <begin position="1"/>
        <end position="22"/>
    </location>
</feature>
<dbReference type="GO" id="GO:0006281">
    <property type="term" value="P:DNA repair"/>
    <property type="evidence" value="ECO:0007669"/>
    <property type="project" value="UniProtKB-KW"/>
</dbReference>
<evidence type="ECO:0000256" key="4">
    <source>
        <dbReference type="ARBA" id="ARBA00022763"/>
    </source>
</evidence>
<evidence type="ECO:0000259" key="9">
    <source>
        <dbReference type="Pfam" id="PF14743"/>
    </source>
</evidence>
<dbReference type="RefSeq" id="WP_149333532.1">
    <property type="nucleotide sequence ID" value="NZ_QOVF01000005.1"/>
</dbReference>
<proteinExistence type="predicted"/>
<dbReference type="GO" id="GO:0006310">
    <property type="term" value="P:DNA recombination"/>
    <property type="evidence" value="ECO:0007669"/>
    <property type="project" value="InterPro"/>
</dbReference>
<evidence type="ECO:0000256" key="3">
    <source>
        <dbReference type="ARBA" id="ARBA00022705"/>
    </source>
</evidence>
<dbReference type="AlphaFoldDB" id="A0A7V7KWJ2"/>
<evidence type="ECO:0000256" key="2">
    <source>
        <dbReference type="ARBA" id="ARBA00022598"/>
    </source>
</evidence>
<keyword evidence="3" id="KW-0235">DNA replication</keyword>
<dbReference type="Gene3D" id="2.40.50.140">
    <property type="entry name" value="Nucleic acid-binding proteins"/>
    <property type="match status" value="1"/>
</dbReference>
<gene>
    <name evidence="10" type="ORF">DT594_15310</name>
</gene>
<dbReference type="PANTHER" id="PTHR47810">
    <property type="entry name" value="DNA LIGASE"/>
    <property type="match status" value="1"/>
</dbReference>
<sequence length="293" mass="32930">MRHICLICLSALLLIASPWVSAQQPKHQAMLASVYSGETAVEEYWVSEKLDGVRGHWDGETLWSRGGYPIAAPDWFTQGWPDMAMDGELWIARQLFDTASGIVRSTQAEDKDWRRLKFMVFDLPEHGGTFGQRVQAMEQISAYDIAWLQPIPQFRVEDAAELEARLEAWVAAGSEGLMLHHQDALYRSGRSQDLLKYKLYDDAEARVVGYTEGKGKYAGLVGALVVEREDGRRFRLGSGLSDEDRTAPPAIGTWVTYRYNGYTSTGLPRFARFVRIRTDMQEIASGSSRGSPD</sequence>
<evidence type="ECO:0000313" key="11">
    <source>
        <dbReference type="Proteomes" id="UP000463138"/>
    </source>
</evidence>
<dbReference type="GO" id="GO:0006260">
    <property type="term" value="P:DNA replication"/>
    <property type="evidence" value="ECO:0007669"/>
    <property type="project" value="UniProtKB-KW"/>
</dbReference>
<evidence type="ECO:0000256" key="1">
    <source>
        <dbReference type="ARBA" id="ARBA00001968"/>
    </source>
</evidence>
<evidence type="ECO:0000256" key="7">
    <source>
        <dbReference type="SAM" id="SignalP"/>
    </source>
</evidence>
<name>A0A7V7KWJ2_9GAMM</name>
<keyword evidence="11" id="KW-1185">Reference proteome</keyword>
<dbReference type="InterPro" id="IPR029319">
    <property type="entry name" value="DNA_ligase_OB"/>
</dbReference>
<dbReference type="PANTHER" id="PTHR47810:SF1">
    <property type="entry name" value="DNA LIGASE B"/>
    <property type="match status" value="1"/>
</dbReference>
<evidence type="ECO:0000256" key="6">
    <source>
        <dbReference type="ARBA" id="ARBA00034003"/>
    </source>
</evidence>
<feature type="domain" description="ATP-dependent DNA ligase family profile" evidence="8">
    <location>
        <begin position="46"/>
        <end position="198"/>
    </location>
</feature>
<protein>
    <submittedName>
        <fullName evidence="10">DNA ligase</fullName>
    </submittedName>
</protein>
<keyword evidence="7" id="KW-0732">Signal</keyword>
<organism evidence="10 11">
    <name type="scientific">Halopseudomonas laoshanensis</name>
    <dbReference type="NCBI Taxonomy" id="2268758"/>
    <lineage>
        <taxon>Bacteria</taxon>
        <taxon>Pseudomonadati</taxon>
        <taxon>Pseudomonadota</taxon>
        <taxon>Gammaproteobacteria</taxon>
        <taxon>Pseudomonadales</taxon>
        <taxon>Pseudomonadaceae</taxon>
        <taxon>Halopseudomonas</taxon>
    </lineage>
</organism>
<dbReference type="InterPro" id="IPR050326">
    <property type="entry name" value="NAD_dep_DNA_ligaseB"/>
</dbReference>
<dbReference type="Gene3D" id="3.30.470.30">
    <property type="entry name" value="DNA ligase/mRNA capping enzyme"/>
    <property type="match status" value="1"/>
</dbReference>
<dbReference type="Pfam" id="PF01068">
    <property type="entry name" value="DNA_ligase_A_M"/>
    <property type="match status" value="1"/>
</dbReference>
<dbReference type="InterPro" id="IPR012340">
    <property type="entry name" value="NA-bd_OB-fold"/>
</dbReference>
<comment type="caution">
    <text evidence="10">The sequence shown here is derived from an EMBL/GenBank/DDBJ whole genome shotgun (WGS) entry which is preliminary data.</text>
</comment>
<dbReference type="SUPFAM" id="SSF50249">
    <property type="entry name" value="Nucleic acid-binding proteins"/>
    <property type="match status" value="1"/>
</dbReference>
<dbReference type="EMBL" id="QOVF01000005">
    <property type="protein sequence ID" value="KAA0693240.1"/>
    <property type="molecule type" value="Genomic_DNA"/>
</dbReference>
<comment type="catalytic activity">
    <reaction evidence="6">
        <text>ATP + (deoxyribonucleotide)n-3'-hydroxyl + 5'-phospho-(deoxyribonucleotide)m = (deoxyribonucleotide)n+m + AMP + diphosphate.</text>
        <dbReference type="EC" id="6.5.1.1"/>
    </reaction>
</comment>
<evidence type="ECO:0000259" key="8">
    <source>
        <dbReference type="Pfam" id="PF01068"/>
    </source>
</evidence>
<dbReference type="Gene3D" id="3.30.1490.70">
    <property type="match status" value="1"/>
</dbReference>
<dbReference type="Pfam" id="PF14743">
    <property type="entry name" value="DNA_ligase_OB_2"/>
    <property type="match status" value="1"/>
</dbReference>
<dbReference type="Proteomes" id="UP000463138">
    <property type="component" value="Unassembled WGS sequence"/>
</dbReference>
<dbReference type="CDD" id="cd08041">
    <property type="entry name" value="OBF_kDNA_ligase_like"/>
    <property type="match status" value="1"/>
</dbReference>